<protein>
    <submittedName>
        <fullName evidence="2">Uncharacterized protein</fullName>
    </submittedName>
</protein>
<evidence type="ECO:0000313" key="2">
    <source>
        <dbReference type="EMBL" id="KAG7375469.1"/>
    </source>
</evidence>
<keyword evidence="3" id="KW-1185">Reference proteome</keyword>
<reference evidence="2" key="1">
    <citation type="submission" date="2021-02" db="EMBL/GenBank/DDBJ databases">
        <authorList>
            <person name="Palmer J.M."/>
        </authorList>
    </citation>
    <scope>NUCLEOTIDE SEQUENCE</scope>
    <source>
        <strain evidence="2">SCRP734</strain>
    </source>
</reference>
<dbReference type="Proteomes" id="UP000694044">
    <property type="component" value="Unassembled WGS sequence"/>
</dbReference>
<name>A0A8T1V5T2_9STRA</name>
<sequence length="259" mass="28696">MVGSGDEGSPSVRNVSESLRTTRGSKARRRVNFNGEDQDDTFASQLQRDAVAASVLLEEEGLPRRHAAAVTGKPCGSTEKQKVIPNAPLDMLPEHEDSIDRLLGMNTIVPDADGAFFGDFPTRWYSWNRFHEQFDLFTANTYQRFVVRSTTSVAKRNRQKSAASKKRDTAKQYDTSMKKRNATMKKATSTRKMSTRNSAATAVRVLDADVENDSKLRAIDSKASTQDTNSGLLPTDWKVYSKTLKCTHGAVRAARIGES</sequence>
<gene>
    <name evidence="2" type="ORF">PHYPSEUDO_001087</name>
</gene>
<dbReference type="AlphaFoldDB" id="A0A8T1V5T2"/>
<feature type="compositionally biased region" description="Polar residues" evidence="1">
    <location>
        <begin position="186"/>
        <end position="198"/>
    </location>
</feature>
<dbReference type="EMBL" id="JAGDFM010001148">
    <property type="protein sequence ID" value="KAG7375469.1"/>
    <property type="molecule type" value="Genomic_DNA"/>
</dbReference>
<comment type="caution">
    <text evidence="2">The sequence shown here is derived from an EMBL/GenBank/DDBJ whole genome shotgun (WGS) entry which is preliminary data.</text>
</comment>
<accession>A0A8T1V5T2</accession>
<dbReference type="OrthoDB" id="124899at2759"/>
<organism evidence="2 3">
    <name type="scientific">Phytophthora pseudosyringae</name>
    <dbReference type="NCBI Taxonomy" id="221518"/>
    <lineage>
        <taxon>Eukaryota</taxon>
        <taxon>Sar</taxon>
        <taxon>Stramenopiles</taxon>
        <taxon>Oomycota</taxon>
        <taxon>Peronosporomycetes</taxon>
        <taxon>Peronosporales</taxon>
        <taxon>Peronosporaceae</taxon>
        <taxon>Phytophthora</taxon>
    </lineage>
</organism>
<feature type="region of interest" description="Disordered" evidence="1">
    <location>
        <begin position="1"/>
        <end position="42"/>
    </location>
</feature>
<feature type="compositionally biased region" description="Polar residues" evidence="1">
    <location>
        <begin position="11"/>
        <end position="22"/>
    </location>
</feature>
<evidence type="ECO:0000313" key="3">
    <source>
        <dbReference type="Proteomes" id="UP000694044"/>
    </source>
</evidence>
<evidence type="ECO:0000256" key="1">
    <source>
        <dbReference type="SAM" id="MobiDB-lite"/>
    </source>
</evidence>
<proteinExistence type="predicted"/>
<feature type="region of interest" description="Disordered" evidence="1">
    <location>
        <begin position="154"/>
        <end position="198"/>
    </location>
</feature>